<organism evidence="2 3">
    <name type="scientific">Lactuca sativa</name>
    <name type="common">Garden lettuce</name>
    <dbReference type="NCBI Taxonomy" id="4236"/>
    <lineage>
        <taxon>Eukaryota</taxon>
        <taxon>Viridiplantae</taxon>
        <taxon>Streptophyta</taxon>
        <taxon>Embryophyta</taxon>
        <taxon>Tracheophyta</taxon>
        <taxon>Spermatophyta</taxon>
        <taxon>Magnoliopsida</taxon>
        <taxon>eudicotyledons</taxon>
        <taxon>Gunneridae</taxon>
        <taxon>Pentapetalae</taxon>
        <taxon>asterids</taxon>
        <taxon>campanulids</taxon>
        <taxon>Asterales</taxon>
        <taxon>Asteraceae</taxon>
        <taxon>Cichorioideae</taxon>
        <taxon>Cichorieae</taxon>
        <taxon>Lactucinae</taxon>
        <taxon>Lactuca</taxon>
    </lineage>
</organism>
<dbReference type="Proteomes" id="UP000235145">
    <property type="component" value="Unassembled WGS sequence"/>
</dbReference>
<dbReference type="AlphaFoldDB" id="A0A9R1VJZ1"/>
<sequence length="205" mass="22206">MKQGGKRKAKAVPSPVLQDESEERTVTKVQEDNTFKNNVEDTSYTSKPPSIETILKVSSPPISSILEPDIFETIMKNPFLNLITPPPPPPCNPPSLPMSTSPITTSIPISSIPSLLMMSSAEASQPQISIPFSTPIFTKSTFPTTTTITTLSEVPIIKSISEEIKTPDILGNTSEVGPNANIGVSYEPSSFVPPTFNEDVDIMFR</sequence>
<evidence type="ECO:0000256" key="1">
    <source>
        <dbReference type="SAM" id="MobiDB-lite"/>
    </source>
</evidence>
<feature type="compositionally biased region" description="Basic residues" evidence="1">
    <location>
        <begin position="1"/>
        <end position="10"/>
    </location>
</feature>
<reference evidence="2 3" key="1">
    <citation type="journal article" date="2017" name="Nat. Commun.">
        <title>Genome assembly with in vitro proximity ligation data and whole-genome triplication in lettuce.</title>
        <authorList>
            <person name="Reyes-Chin-Wo S."/>
            <person name="Wang Z."/>
            <person name="Yang X."/>
            <person name="Kozik A."/>
            <person name="Arikit S."/>
            <person name="Song C."/>
            <person name="Xia L."/>
            <person name="Froenicke L."/>
            <person name="Lavelle D.O."/>
            <person name="Truco M.J."/>
            <person name="Xia R."/>
            <person name="Zhu S."/>
            <person name="Xu C."/>
            <person name="Xu H."/>
            <person name="Xu X."/>
            <person name="Cox K."/>
            <person name="Korf I."/>
            <person name="Meyers B.C."/>
            <person name="Michelmore R.W."/>
        </authorList>
    </citation>
    <scope>NUCLEOTIDE SEQUENCE [LARGE SCALE GENOMIC DNA]</scope>
    <source>
        <strain evidence="3">cv. Salinas</strain>
        <tissue evidence="2">Seedlings</tissue>
    </source>
</reference>
<comment type="caution">
    <text evidence="2">The sequence shown here is derived from an EMBL/GenBank/DDBJ whole genome shotgun (WGS) entry which is preliminary data.</text>
</comment>
<proteinExistence type="predicted"/>
<evidence type="ECO:0000313" key="2">
    <source>
        <dbReference type="EMBL" id="KAJ0206172.1"/>
    </source>
</evidence>
<evidence type="ECO:0000313" key="3">
    <source>
        <dbReference type="Proteomes" id="UP000235145"/>
    </source>
</evidence>
<gene>
    <name evidence="2" type="ORF">LSAT_V11C500272780</name>
</gene>
<feature type="compositionally biased region" description="Basic and acidic residues" evidence="1">
    <location>
        <begin position="23"/>
        <end position="34"/>
    </location>
</feature>
<accession>A0A9R1VJZ1</accession>
<feature type="region of interest" description="Disordered" evidence="1">
    <location>
        <begin position="1"/>
        <end position="47"/>
    </location>
</feature>
<protein>
    <submittedName>
        <fullName evidence="2">Uncharacterized protein</fullName>
    </submittedName>
</protein>
<dbReference type="Gramene" id="rna-gnl|WGS:NBSK|LSAT_5X122220_mrna">
    <property type="protein sequence ID" value="cds-PLY80634.1"/>
    <property type="gene ID" value="gene-LSAT_5X122220"/>
</dbReference>
<name>A0A9R1VJZ1_LACSA</name>
<keyword evidence="3" id="KW-1185">Reference proteome</keyword>
<dbReference type="EMBL" id="NBSK02000005">
    <property type="protein sequence ID" value="KAJ0206172.1"/>
    <property type="molecule type" value="Genomic_DNA"/>
</dbReference>
<feature type="compositionally biased region" description="Polar residues" evidence="1">
    <location>
        <begin position="35"/>
        <end position="47"/>
    </location>
</feature>